<gene>
    <name evidence="2" type="ORF">BDBG_03365</name>
</gene>
<reference evidence="3" key="2">
    <citation type="journal article" date="2015" name="PLoS Genet.">
        <title>The dynamic genome and transcriptome of the human fungal pathogen Blastomyces and close relative Emmonsia.</title>
        <authorList>
            <person name="Munoz J.F."/>
            <person name="Gauthier G.M."/>
            <person name="Desjardins C.A."/>
            <person name="Gallo J.E."/>
            <person name="Holder J."/>
            <person name="Sullivan T.D."/>
            <person name="Marty A.J."/>
            <person name="Carmen J.C."/>
            <person name="Chen Z."/>
            <person name="Ding L."/>
            <person name="Gujja S."/>
            <person name="Magrini V."/>
            <person name="Misas E."/>
            <person name="Mitreva M."/>
            <person name="Priest M."/>
            <person name="Saif S."/>
            <person name="Whiston E.A."/>
            <person name="Young S."/>
            <person name="Zeng Q."/>
            <person name="Goldman W.E."/>
            <person name="Mardis E.R."/>
            <person name="Taylor J.W."/>
            <person name="McEwen J.G."/>
            <person name="Clay O.K."/>
            <person name="Klein B.S."/>
            <person name="Cuomo C.A."/>
        </authorList>
    </citation>
    <scope>NUCLEOTIDE SEQUENCE [LARGE SCALE GENOMIC DNA]</scope>
    <source>
        <strain evidence="3">SLH14081</strain>
    </source>
</reference>
<feature type="chain" id="PRO_5010068405" description="Secreted protein" evidence="1">
    <location>
        <begin position="17"/>
        <end position="124"/>
    </location>
</feature>
<proteinExistence type="predicted"/>
<dbReference type="VEuPathDB" id="FungiDB:BDBG_03365"/>
<feature type="signal peptide" evidence="1">
    <location>
        <begin position="1"/>
        <end position="16"/>
    </location>
</feature>
<evidence type="ECO:0008006" key="4">
    <source>
        <dbReference type="Google" id="ProtNLM"/>
    </source>
</evidence>
<reference evidence="2" key="1">
    <citation type="submission" date="2009-02" db="EMBL/GenBank/DDBJ databases">
        <title>The Genome Sequence of Blastomyces dermatitidis strain SLH14081.</title>
        <authorList>
            <consortium name="The Broad Institute Genome Sequencing Platform"/>
            <consortium name="Broad Institute Microbial Sequencing Center."/>
            <person name="Champion M."/>
            <person name="Cuomo C."/>
            <person name="Ma L.-J."/>
            <person name="Henn M.R."/>
            <person name="Klein B."/>
            <person name="Goldman B."/>
            <person name="Young S."/>
            <person name="Kodira C.D."/>
            <person name="Zeng Q."/>
            <person name="Koehrsen M."/>
            <person name="Alvarado L."/>
            <person name="Berlin A.M."/>
            <person name="Heiman D.I."/>
            <person name="Hepburn T.A."/>
            <person name="Saif S."/>
            <person name="Shea T.D."/>
            <person name="Shenoy N."/>
            <person name="Sykes S."/>
            <person name="Galagan J."/>
            <person name="Nusbaum C."/>
            <person name="Birren B."/>
        </authorList>
    </citation>
    <scope>NUCLEOTIDE SEQUENCE</scope>
    <source>
        <strain evidence="2">SLH14081</strain>
    </source>
</reference>
<dbReference type="AlphaFoldDB" id="A0A179UJ81"/>
<keyword evidence="3" id="KW-1185">Reference proteome</keyword>
<dbReference type="Proteomes" id="UP000002038">
    <property type="component" value="Unassembled WGS sequence"/>
</dbReference>
<dbReference type="EMBL" id="GG657452">
    <property type="protein sequence ID" value="OAT07288.1"/>
    <property type="molecule type" value="Genomic_DNA"/>
</dbReference>
<dbReference type="GeneID" id="8505588"/>
<accession>A0A179UJ81</accession>
<protein>
    <recommendedName>
        <fullName evidence="4">Secreted protein</fullName>
    </recommendedName>
</protein>
<sequence length="124" mass="13260">MRGVVLLGTWPALTSVASNLLPLDLAARPDKARRIQVLEPRMQASSWTGKGTGTSDTFSFPDPSSLSAVAGLVCSVSLRSTLRLARLAVLLTAQSNKLLHSLYRNLASSFFLLSSSLEEPRSGC</sequence>
<evidence type="ECO:0000313" key="2">
    <source>
        <dbReference type="EMBL" id="OAT07288.1"/>
    </source>
</evidence>
<dbReference type="RefSeq" id="XP_002626201.1">
    <property type="nucleotide sequence ID" value="XM_002626155.2"/>
</dbReference>
<name>A0A179UJ81_BLAGS</name>
<dbReference type="EMBL" id="GG657452">
    <property type="protein sequence ID" value="OAT07289.1"/>
    <property type="molecule type" value="Genomic_DNA"/>
</dbReference>
<evidence type="ECO:0000313" key="3">
    <source>
        <dbReference type="Proteomes" id="UP000002038"/>
    </source>
</evidence>
<evidence type="ECO:0000256" key="1">
    <source>
        <dbReference type="SAM" id="SignalP"/>
    </source>
</evidence>
<dbReference type="KEGG" id="bgh:BDBG_03365"/>
<dbReference type="OrthoDB" id="10622691at2759"/>
<organism evidence="2 3">
    <name type="scientific">Blastomyces gilchristii (strain SLH14081)</name>
    <name type="common">Blastomyces dermatitidis</name>
    <dbReference type="NCBI Taxonomy" id="559298"/>
    <lineage>
        <taxon>Eukaryota</taxon>
        <taxon>Fungi</taxon>
        <taxon>Dikarya</taxon>
        <taxon>Ascomycota</taxon>
        <taxon>Pezizomycotina</taxon>
        <taxon>Eurotiomycetes</taxon>
        <taxon>Eurotiomycetidae</taxon>
        <taxon>Onygenales</taxon>
        <taxon>Ajellomycetaceae</taxon>
        <taxon>Blastomyces</taxon>
    </lineage>
</organism>
<dbReference type="RefSeq" id="XP_031577692.1">
    <property type="nucleotide sequence ID" value="XM_031721219.1"/>
</dbReference>
<keyword evidence="1" id="KW-0732">Signal</keyword>